<proteinExistence type="predicted"/>
<dbReference type="RefSeq" id="WP_158291926.1">
    <property type="nucleotide sequence ID" value="NZ_NRSG01000014.1"/>
</dbReference>
<keyword evidence="2" id="KW-1185">Reference proteome</keyword>
<dbReference type="SUPFAM" id="SSF53448">
    <property type="entry name" value="Nucleotide-diphospho-sugar transferases"/>
    <property type="match status" value="1"/>
</dbReference>
<evidence type="ECO:0008006" key="3">
    <source>
        <dbReference type="Google" id="ProtNLM"/>
    </source>
</evidence>
<organism evidence="1 2">
    <name type="scientific">Paracraurococcus ruber</name>
    <dbReference type="NCBI Taxonomy" id="77675"/>
    <lineage>
        <taxon>Bacteria</taxon>
        <taxon>Pseudomonadati</taxon>
        <taxon>Pseudomonadota</taxon>
        <taxon>Alphaproteobacteria</taxon>
        <taxon>Acetobacterales</taxon>
        <taxon>Roseomonadaceae</taxon>
        <taxon>Paracraurococcus</taxon>
    </lineage>
</organism>
<dbReference type="Proteomes" id="UP000697995">
    <property type="component" value="Unassembled WGS sequence"/>
</dbReference>
<sequence>MAAPPRICVLTNVFNEAFNLPIWERHYARQLPGATRLVLDDGSTDGSIAALRPDTSVLRLPRSRFDDWKRANFVADMTQALLRNFDAVICTDADELLLADPRRHASLAEFLAEDRRDAVTALGLNLVQKLGAEDPFDATQPILRQRRHVQFVSPMCKTLVTRRPIRWTGGFHGSTAAPDFGGLYLLHLRWIDLGECLQRLRTTRAVEWLDPNARSHHKADYAQFLKNYLEFDRWPVEAGADFAFEGEVAAMRQRGWIEQGMHRLPQDVRPQVLLTLPDWFAPDLI</sequence>
<gene>
    <name evidence="1" type="ORF">CKO45_03595</name>
</gene>
<reference evidence="1 2" key="1">
    <citation type="journal article" date="2020" name="Microorganisms">
        <title>Osmotic Adaptation and Compatible Solute Biosynthesis of Phototrophic Bacteria as Revealed from Genome Analyses.</title>
        <authorList>
            <person name="Imhoff J.F."/>
            <person name="Rahn T."/>
            <person name="Kunzel S."/>
            <person name="Keller A."/>
            <person name="Neulinger S.C."/>
        </authorList>
    </citation>
    <scope>NUCLEOTIDE SEQUENCE [LARGE SCALE GENOMIC DNA]</scope>
    <source>
        <strain evidence="1 2">DSM 15382</strain>
    </source>
</reference>
<evidence type="ECO:0000313" key="1">
    <source>
        <dbReference type="EMBL" id="MBK1657313.1"/>
    </source>
</evidence>
<name>A0ABS1CSG5_9PROT</name>
<accession>A0ABS1CSG5</accession>
<comment type="caution">
    <text evidence="1">The sequence shown here is derived from an EMBL/GenBank/DDBJ whole genome shotgun (WGS) entry which is preliminary data.</text>
</comment>
<dbReference type="EMBL" id="NRSG01000014">
    <property type="protein sequence ID" value="MBK1657313.1"/>
    <property type="molecule type" value="Genomic_DNA"/>
</dbReference>
<evidence type="ECO:0000313" key="2">
    <source>
        <dbReference type="Proteomes" id="UP000697995"/>
    </source>
</evidence>
<protein>
    <recommendedName>
        <fullName evidence="3">Glycosyl transferase family 2</fullName>
    </recommendedName>
</protein>
<dbReference type="InterPro" id="IPR029044">
    <property type="entry name" value="Nucleotide-diphossugar_trans"/>
</dbReference>
<dbReference type="Pfam" id="PF13704">
    <property type="entry name" value="Glyco_tranf_2_4"/>
    <property type="match status" value="1"/>
</dbReference>